<evidence type="ECO:0000313" key="2">
    <source>
        <dbReference type="EMBL" id="MBA0756994.1"/>
    </source>
</evidence>
<organism evidence="2 3">
    <name type="scientific">Gossypium trilobum</name>
    <dbReference type="NCBI Taxonomy" id="34281"/>
    <lineage>
        <taxon>Eukaryota</taxon>
        <taxon>Viridiplantae</taxon>
        <taxon>Streptophyta</taxon>
        <taxon>Embryophyta</taxon>
        <taxon>Tracheophyta</taxon>
        <taxon>Spermatophyta</taxon>
        <taxon>Magnoliopsida</taxon>
        <taxon>eudicotyledons</taxon>
        <taxon>Gunneridae</taxon>
        <taxon>Pentapetalae</taxon>
        <taxon>rosids</taxon>
        <taxon>malvids</taxon>
        <taxon>Malvales</taxon>
        <taxon>Malvaceae</taxon>
        <taxon>Malvoideae</taxon>
        <taxon>Gossypium</taxon>
    </lineage>
</organism>
<feature type="compositionally biased region" description="Low complexity" evidence="1">
    <location>
        <begin position="127"/>
        <end position="143"/>
    </location>
</feature>
<name>A0A7J9D8T6_9ROSI</name>
<protein>
    <submittedName>
        <fullName evidence="2">Uncharacterized protein</fullName>
    </submittedName>
</protein>
<keyword evidence="3" id="KW-1185">Reference proteome</keyword>
<dbReference type="PANTHER" id="PTHR12136:SF47">
    <property type="entry name" value="ENHANCED DISEASE RESISTANCE PROTEIN (DUF1336)"/>
    <property type="match status" value="1"/>
</dbReference>
<reference evidence="2 3" key="1">
    <citation type="journal article" date="2019" name="Genome Biol. Evol.">
        <title>Insights into the evolution of the New World diploid cottons (Gossypium, subgenus Houzingenia) based on genome sequencing.</title>
        <authorList>
            <person name="Grover C.E."/>
            <person name="Arick M.A. 2nd"/>
            <person name="Thrash A."/>
            <person name="Conover J.L."/>
            <person name="Sanders W.S."/>
            <person name="Peterson D.G."/>
            <person name="Frelichowski J.E."/>
            <person name="Scheffler J.A."/>
            <person name="Scheffler B.E."/>
            <person name="Wendel J.F."/>
        </authorList>
    </citation>
    <scope>NUCLEOTIDE SEQUENCE [LARGE SCALE GENOMIC DNA]</scope>
    <source>
        <strain evidence="2">8</strain>
        <tissue evidence="2">Leaf</tissue>
    </source>
</reference>
<gene>
    <name evidence="2" type="ORF">Gotri_020122</name>
</gene>
<proteinExistence type="predicted"/>
<evidence type="ECO:0000313" key="3">
    <source>
        <dbReference type="Proteomes" id="UP000593568"/>
    </source>
</evidence>
<dbReference type="AlphaFoldDB" id="A0A7J9D8T6"/>
<feature type="compositionally biased region" description="Basic and acidic residues" evidence="1">
    <location>
        <begin position="112"/>
        <end position="125"/>
    </location>
</feature>
<accession>A0A7J9D8T6</accession>
<feature type="region of interest" description="Disordered" evidence="1">
    <location>
        <begin position="112"/>
        <end position="152"/>
    </location>
</feature>
<dbReference type="PANTHER" id="PTHR12136">
    <property type="entry name" value="ENHANCED DISEASE RESISTANCE-RELATED"/>
    <property type="match status" value="1"/>
</dbReference>
<comment type="caution">
    <text evidence="2">The sequence shown here is derived from an EMBL/GenBank/DDBJ whole genome shotgun (WGS) entry which is preliminary data.</text>
</comment>
<dbReference type="Proteomes" id="UP000593568">
    <property type="component" value="Unassembled WGS sequence"/>
</dbReference>
<evidence type="ECO:0000256" key="1">
    <source>
        <dbReference type="SAM" id="MobiDB-lite"/>
    </source>
</evidence>
<dbReference type="InterPro" id="IPR045096">
    <property type="entry name" value="EDR2-like"/>
</dbReference>
<sequence length="303" mass="34039">MSWLGCEIRKLLSGLNWRRCCTKRSYFGSRRCSTVTSCVMEIIILGFATNSSWDTVKLTKAITFEEVGSVLFSMAPLKPPSVNGLLAKFYQSQCDITERVENLNMETTKALKEEGGEGGQEKEVLLDGSNGSSSSGDANTNGAPKHRHTPTASYGGDEKGIYEIFGWVYHIGVNSIGHEYCRLRFLFIKGKYVMMYKRDPHENPGIKPIRKGVIGPTLMVEELGRRKVNDGDLYVIQFYNRLDESKKGECLMTNLAFFCFKIACPTAGEARKWMEAFDHAKQQAEYELSRGGSTRNKLNMEAE</sequence>
<dbReference type="EMBL" id="JABEZW010000001">
    <property type="protein sequence ID" value="MBA0756994.1"/>
    <property type="molecule type" value="Genomic_DNA"/>
</dbReference>